<reference evidence="1 2" key="1">
    <citation type="journal article" date="2013" name="PLoS ONE">
        <title>Lactobacillus paracasei comparative genomics: towards species pan-genome definition and exploitation of diversity.</title>
        <authorList>
            <person name="Smokvina T."/>
            <person name="Wels M."/>
            <person name="Polka J."/>
            <person name="Chervaux C."/>
            <person name="Brisse S."/>
            <person name="Boekhorst J."/>
            <person name="van Hylckama Vlieg J.E."/>
            <person name="Siezen R.J."/>
        </authorList>
    </citation>
    <scope>NUCLEOTIDE SEQUENCE [LARGE SCALE GENOMIC DNA]</scope>
    <source>
        <strain evidence="1 2">Lpp126</strain>
    </source>
</reference>
<accession>S2QX31</accession>
<dbReference type="EMBL" id="ANKC01001285">
    <property type="protein sequence ID" value="EPC69580.1"/>
    <property type="molecule type" value="Genomic_DNA"/>
</dbReference>
<feature type="non-terminal residue" evidence="1">
    <location>
        <position position="1"/>
    </location>
</feature>
<evidence type="ECO:0000313" key="1">
    <source>
        <dbReference type="EMBL" id="EPC69580.1"/>
    </source>
</evidence>
<evidence type="ECO:0000313" key="2">
    <source>
        <dbReference type="Proteomes" id="UP000014243"/>
    </source>
</evidence>
<protein>
    <submittedName>
        <fullName evidence="1">Uncharacterized protein</fullName>
    </submittedName>
</protein>
<proteinExistence type="predicted"/>
<dbReference type="Proteomes" id="UP000014243">
    <property type="component" value="Unassembled WGS sequence"/>
</dbReference>
<name>S2QX31_LACPA</name>
<organism evidence="1 2">
    <name type="scientific">Lacticaseibacillus paracasei subsp. paracasei Lpp126</name>
    <dbReference type="NCBI Taxonomy" id="1256206"/>
    <lineage>
        <taxon>Bacteria</taxon>
        <taxon>Bacillati</taxon>
        <taxon>Bacillota</taxon>
        <taxon>Bacilli</taxon>
        <taxon>Lactobacillales</taxon>
        <taxon>Lactobacillaceae</taxon>
        <taxon>Lacticaseibacillus</taxon>
    </lineage>
</organism>
<comment type="caution">
    <text evidence="1">The sequence shown here is derived from an EMBL/GenBank/DDBJ whole genome shotgun (WGS) entry which is preliminary data.</text>
</comment>
<gene>
    <name evidence="1" type="ORF">Lpp126_18137</name>
</gene>
<dbReference type="AlphaFoldDB" id="S2QX31"/>
<sequence>DVTYPDEIPGYIKLRRQTYGVAQVLILERSEENND</sequence>